<dbReference type="RefSeq" id="WP_339964396.1">
    <property type="nucleotide sequence ID" value="NZ_JBBHJY010000001.1"/>
</dbReference>
<evidence type="ECO:0000313" key="1">
    <source>
        <dbReference type="EMBL" id="MEJ6008774.1"/>
    </source>
</evidence>
<comment type="caution">
    <text evidence="1">The sequence shown here is derived from an EMBL/GenBank/DDBJ whole genome shotgun (WGS) entry which is preliminary data.</text>
</comment>
<keyword evidence="2" id="KW-1185">Reference proteome</keyword>
<dbReference type="Proteomes" id="UP001379235">
    <property type="component" value="Unassembled WGS sequence"/>
</dbReference>
<accession>A0ABU8S4I7</accession>
<sequence length="156" mass="16531">MIFAHQAQLVTFANVSVGSLVLSSGYDQSSVVALVCEFENEKCLLRVGQNCHVFQDNFGSSLLDLGAAVAKFDPGSAASNDTFPRSGALLITAAGPGVFEAAGRVGASGGYLTLLNGVRQHFYRPLGIPTFYRWELGIVRDNEFAGVAIVDLTQDA</sequence>
<name>A0ABU8S4I7_9SPHN</name>
<protein>
    <submittedName>
        <fullName evidence="1">Uncharacterized protein</fullName>
    </submittedName>
</protein>
<gene>
    <name evidence="1" type="ORF">WG900_02460</name>
</gene>
<proteinExistence type="predicted"/>
<dbReference type="EMBL" id="JBBHJY010000001">
    <property type="protein sequence ID" value="MEJ6008774.1"/>
    <property type="molecule type" value="Genomic_DNA"/>
</dbReference>
<evidence type="ECO:0000313" key="2">
    <source>
        <dbReference type="Proteomes" id="UP001379235"/>
    </source>
</evidence>
<organism evidence="1 2">
    <name type="scientific">Novosphingobium aquae</name>
    <dbReference type="NCBI Taxonomy" id="3133435"/>
    <lineage>
        <taxon>Bacteria</taxon>
        <taxon>Pseudomonadati</taxon>
        <taxon>Pseudomonadota</taxon>
        <taxon>Alphaproteobacteria</taxon>
        <taxon>Sphingomonadales</taxon>
        <taxon>Sphingomonadaceae</taxon>
        <taxon>Novosphingobium</taxon>
    </lineage>
</organism>
<reference evidence="1 2" key="1">
    <citation type="submission" date="2024-03" db="EMBL/GenBank/DDBJ databases">
        <authorList>
            <person name="Jo J.-H."/>
        </authorList>
    </citation>
    <scope>NUCLEOTIDE SEQUENCE [LARGE SCALE GENOMIC DNA]</scope>
    <source>
        <strain evidence="1 2">AS3R-12</strain>
    </source>
</reference>